<name>A0A4Z2I5P6_9TELE</name>
<evidence type="ECO:0000313" key="2">
    <source>
        <dbReference type="Proteomes" id="UP000314294"/>
    </source>
</evidence>
<reference evidence="1 2" key="1">
    <citation type="submission" date="2019-03" db="EMBL/GenBank/DDBJ databases">
        <title>First draft genome of Liparis tanakae, snailfish: a comprehensive survey of snailfish specific genes.</title>
        <authorList>
            <person name="Kim W."/>
            <person name="Song I."/>
            <person name="Jeong J.-H."/>
            <person name="Kim D."/>
            <person name="Kim S."/>
            <person name="Ryu S."/>
            <person name="Song J.Y."/>
            <person name="Lee S.K."/>
        </authorList>
    </citation>
    <scope>NUCLEOTIDE SEQUENCE [LARGE SCALE GENOMIC DNA]</scope>
    <source>
        <tissue evidence="1">Muscle</tissue>
    </source>
</reference>
<sequence length="127" mass="14263">MVNHLQFATLTPSPSPQNKSSITTSSSTTCRVRGVRGSTSEAVCLTGTYSTLWSRVKVSVGVLKHLERVNLLWIQEVIRTALERKHCAVWRTTKKDSCNWKCAHVLFTVCRRSLCCSLWVVCCLFAT</sequence>
<proteinExistence type="predicted"/>
<protein>
    <submittedName>
        <fullName evidence="1">Uncharacterized protein</fullName>
    </submittedName>
</protein>
<organism evidence="1 2">
    <name type="scientific">Liparis tanakae</name>
    <name type="common">Tanaka's snailfish</name>
    <dbReference type="NCBI Taxonomy" id="230148"/>
    <lineage>
        <taxon>Eukaryota</taxon>
        <taxon>Metazoa</taxon>
        <taxon>Chordata</taxon>
        <taxon>Craniata</taxon>
        <taxon>Vertebrata</taxon>
        <taxon>Euteleostomi</taxon>
        <taxon>Actinopterygii</taxon>
        <taxon>Neopterygii</taxon>
        <taxon>Teleostei</taxon>
        <taxon>Neoteleostei</taxon>
        <taxon>Acanthomorphata</taxon>
        <taxon>Eupercaria</taxon>
        <taxon>Perciformes</taxon>
        <taxon>Cottioidei</taxon>
        <taxon>Cottales</taxon>
        <taxon>Liparidae</taxon>
        <taxon>Liparis</taxon>
    </lineage>
</organism>
<keyword evidence="2" id="KW-1185">Reference proteome</keyword>
<accession>A0A4Z2I5P6</accession>
<comment type="caution">
    <text evidence="1">The sequence shown here is derived from an EMBL/GenBank/DDBJ whole genome shotgun (WGS) entry which is preliminary data.</text>
</comment>
<dbReference type="AlphaFoldDB" id="A0A4Z2I5P6"/>
<evidence type="ECO:0000313" key="1">
    <source>
        <dbReference type="EMBL" id="TNN72553.1"/>
    </source>
</evidence>
<dbReference type="EMBL" id="SRLO01000135">
    <property type="protein sequence ID" value="TNN72553.1"/>
    <property type="molecule type" value="Genomic_DNA"/>
</dbReference>
<gene>
    <name evidence="1" type="ORF">EYF80_017160</name>
</gene>
<dbReference type="Proteomes" id="UP000314294">
    <property type="component" value="Unassembled WGS sequence"/>
</dbReference>